<evidence type="ECO:0000313" key="4">
    <source>
        <dbReference type="Proteomes" id="UP000195386"/>
    </source>
</evidence>
<feature type="transmembrane region" description="Helical" evidence="1">
    <location>
        <begin position="290"/>
        <end position="310"/>
    </location>
</feature>
<feature type="transmembrane region" description="Helical" evidence="1">
    <location>
        <begin position="67"/>
        <end position="88"/>
    </location>
</feature>
<name>A0A1Y3Z1G7_9BACE</name>
<gene>
    <name evidence="2" type="ORF">B5F97_07330</name>
    <name evidence="3" type="ORF">DWW09_02085</name>
</gene>
<feature type="transmembrane region" description="Helical" evidence="1">
    <location>
        <begin position="357"/>
        <end position="379"/>
    </location>
</feature>
<keyword evidence="1" id="KW-1133">Transmembrane helix</keyword>
<dbReference type="InterPro" id="IPR049504">
    <property type="entry name" value="O-antigen_lig"/>
</dbReference>
<accession>A0A1Y3Z1G7</accession>
<evidence type="ECO:0000313" key="5">
    <source>
        <dbReference type="Proteomes" id="UP000284366"/>
    </source>
</evidence>
<feature type="transmembrane region" description="Helical" evidence="1">
    <location>
        <begin position="164"/>
        <end position="185"/>
    </location>
</feature>
<dbReference type="Proteomes" id="UP000284366">
    <property type="component" value="Unassembled WGS sequence"/>
</dbReference>
<feature type="transmembrane region" description="Helical" evidence="1">
    <location>
        <begin position="100"/>
        <end position="118"/>
    </location>
</feature>
<feature type="transmembrane region" description="Helical" evidence="1">
    <location>
        <begin position="330"/>
        <end position="350"/>
    </location>
</feature>
<evidence type="ECO:0000313" key="2">
    <source>
        <dbReference type="EMBL" id="OUO01450.1"/>
    </source>
</evidence>
<evidence type="ECO:0000256" key="1">
    <source>
        <dbReference type="SAM" id="Phobius"/>
    </source>
</evidence>
<keyword evidence="1" id="KW-0812">Transmembrane</keyword>
<dbReference type="Proteomes" id="UP000195386">
    <property type="component" value="Unassembled WGS sequence"/>
</dbReference>
<evidence type="ECO:0000313" key="3">
    <source>
        <dbReference type="EMBL" id="RGV58569.1"/>
    </source>
</evidence>
<feature type="transmembrane region" description="Helical" evidence="1">
    <location>
        <begin position="130"/>
        <end position="152"/>
    </location>
</feature>
<proteinExistence type="predicted"/>
<comment type="caution">
    <text evidence="2">The sequence shown here is derived from an EMBL/GenBank/DDBJ whole genome shotgun (WGS) entry which is preliminary data.</text>
</comment>
<reference evidence="4" key="1">
    <citation type="submission" date="2017-04" db="EMBL/GenBank/DDBJ databases">
        <title>Function of individual gut microbiota members based on whole genome sequencing of pure cultures obtained from chicken caecum.</title>
        <authorList>
            <person name="Medvecky M."/>
            <person name="Cejkova D."/>
            <person name="Polansky O."/>
            <person name="Karasova D."/>
            <person name="Kubasova T."/>
            <person name="Cizek A."/>
            <person name="Rychlik I."/>
        </authorList>
    </citation>
    <scope>NUCLEOTIDE SEQUENCE [LARGE SCALE GENOMIC DNA]</scope>
    <source>
        <strain evidence="4">An43</strain>
    </source>
</reference>
<dbReference type="AlphaFoldDB" id="A0A1Y3Z1G7"/>
<keyword evidence="1" id="KW-0472">Membrane</keyword>
<feature type="transmembrane region" description="Helical" evidence="1">
    <location>
        <begin position="12"/>
        <end position="36"/>
    </location>
</feature>
<organism evidence="2 4">
    <name type="scientific">Bacteroides clarus</name>
    <dbReference type="NCBI Taxonomy" id="626929"/>
    <lineage>
        <taxon>Bacteria</taxon>
        <taxon>Pseudomonadati</taxon>
        <taxon>Bacteroidota</taxon>
        <taxon>Bacteroidia</taxon>
        <taxon>Bacteroidales</taxon>
        <taxon>Bacteroidaceae</taxon>
        <taxon>Bacteroides</taxon>
    </lineage>
</organism>
<sequence>MNYSIKREDRNFLLLKLFLILSPICDLLTGICIFKLDMPEGFIGSPSQVYRIIFLFILFFRIGKRQVRICIILLLWMLFVESTCFFYIDNPLPFISGLNYATKIVFLLLLYFFVKIVLDSGTPIVKILHVFLIAAFLYALGIIVPAILGIGVSSYTEGTFGQKGLYASGNALGIFMGIASVLCVLKKKKTVTDICKSLILLLSLLLLATKTALLFFVVTILFFISTRKSYSKVLLLCLFAGSIFYFWNYLKDAFMAVFDVVVFRYEISDSPLAFMLSSRDNYVIDAFTEFYNSSMWILKLIIGGGVFMSYRTSYFEDMPFKQLEMDFFDIFFMYGLIGIFCYIGIILWCIRKSYNKGLVLFSLIIFFILHSALAGHILFDGVPMTAGVILVNILDRRKEVQVEFKV</sequence>
<reference evidence="2" key="2">
    <citation type="journal article" date="2018" name="BMC Genomics">
        <title>Whole genome sequencing and function prediction of 133 gut anaerobes isolated from chicken caecum in pure cultures.</title>
        <authorList>
            <person name="Medvecky M."/>
            <person name="Cejkova D."/>
            <person name="Polansky O."/>
            <person name="Karasova D."/>
            <person name="Kubasova T."/>
            <person name="Cizek A."/>
            <person name="Rychlik I."/>
        </authorList>
    </citation>
    <scope>NUCLEOTIDE SEQUENCE</scope>
    <source>
        <strain evidence="2">An43</strain>
    </source>
</reference>
<dbReference type="RefSeq" id="WP_087425902.1">
    <property type="nucleotide sequence ID" value="NZ_CAMMFP010000012.1"/>
</dbReference>
<feature type="transmembrane region" description="Helical" evidence="1">
    <location>
        <begin position="197"/>
        <end position="224"/>
    </location>
</feature>
<protein>
    <recommendedName>
        <fullName evidence="6">O-antigen ligase domain-containing protein</fullName>
    </recommendedName>
</protein>
<feature type="transmembrane region" description="Helical" evidence="1">
    <location>
        <begin position="230"/>
        <end position="250"/>
    </location>
</feature>
<feature type="transmembrane region" description="Helical" evidence="1">
    <location>
        <begin position="42"/>
        <end position="60"/>
    </location>
</feature>
<dbReference type="EMBL" id="NFII01000005">
    <property type="protein sequence ID" value="OUO01450.1"/>
    <property type="molecule type" value="Genomic_DNA"/>
</dbReference>
<reference evidence="3 5" key="3">
    <citation type="submission" date="2018-08" db="EMBL/GenBank/DDBJ databases">
        <title>A genome reference for cultivated species of the human gut microbiota.</title>
        <authorList>
            <person name="Zou Y."/>
            <person name="Xue W."/>
            <person name="Luo G."/>
        </authorList>
    </citation>
    <scope>NUCLEOTIDE SEQUENCE [LARGE SCALE GENOMIC DNA]</scope>
    <source>
        <strain evidence="3 5">AF14-27</strain>
    </source>
</reference>
<dbReference type="EMBL" id="QRZG01000003">
    <property type="protein sequence ID" value="RGV58569.1"/>
    <property type="molecule type" value="Genomic_DNA"/>
</dbReference>
<evidence type="ECO:0008006" key="6">
    <source>
        <dbReference type="Google" id="ProtNLM"/>
    </source>
</evidence>
<dbReference type="Pfam" id="PF13425">
    <property type="entry name" value="O-antigen_lig"/>
    <property type="match status" value="1"/>
</dbReference>